<dbReference type="EMBL" id="JAPEUX010000002">
    <property type="protein sequence ID" value="KAJ4358263.1"/>
    <property type="molecule type" value="Genomic_DNA"/>
</dbReference>
<accession>A0A9W8XUX7</accession>
<feature type="region of interest" description="Disordered" evidence="2">
    <location>
        <begin position="1"/>
        <end position="53"/>
    </location>
</feature>
<dbReference type="RefSeq" id="XP_056075122.1">
    <property type="nucleotide sequence ID" value="XM_056211649.1"/>
</dbReference>
<organism evidence="4 5">
    <name type="scientific">Didymosphaeria variabile</name>
    <dbReference type="NCBI Taxonomy" id="1932322"/>
    <lineage>
        <taxon>Eukaryota</taxon>
        <taxon>Fungi</taxon>
        <taxon>Dikarya</taxon>
        <taxon>Ascomycota</taxon>
        <taxon>Pezizomycotina</taxon>
        <taxon>Dothideomycetes</taxon>
        <taxon>Pleosporomycetidae</taxon>
        <taxon>Pleosporales</taxon>
        <taxon>Massarineae</taxon>
        <taxon>Didymosphaeriaceae</taxon>
        <taxon>Didymosphaeria</taxon>
    </lineage>
</organism>
<dbReference type="OrthoDB" id="19806at2759"/>
<feature type="region of interest" description="Disordered" evidence="2">
    <location>
        <begin position="643"/>
        <end position="663"/>
    </location>
</feature>
<proteinExistence type="predicted"/>
<name>A0A9W8XUX7_9PLEO</name>
<dbReference type="InterPro" id="IPR059025">
    <property type="entry name" value="STB6_N"/>
</dbReference>
<evidence type="ECO:0000256" key="1">
    <source>
        <dbReference type="SAM" id="Coils"/>
    </source>
</evidence>
<gene>
    <name evidence="4" type="ORF">N0V89_002843</name>
</gene>
<feature type="compositionally biased region" description="Basic and acidic residues" evidence="2">
    <location>
        <begin position="477"/>
        <end position="516"/>
    </location>
</feature>
<evidence type="ECO:0000256" key="2">
    <source>
        <dbReference type="SAM" id="MobiDB-lite"/>
    </source>
</evidence>
<feature type="coiled-coil region" evidence="1">
    <location>
        <begin position="845"/>
        <end position="879"/>
    </location>
</feature>
<dbReference type="GO" id="GO:0070822">
    <property type="term" value="C:Sin3-type complex"/>
    <property type="evidence" value="ECO:0007669"/>
    <property type="project" value="TreeGrafter"/>
</dbReference>
<protein>
    <recommendedName>
        <fullName evidence="3">STB6-like N-terminal domain-containing protein</fullName>
    </recommendedName>
</protein>
<dbReference type="GeneID" id="80906373"/>
<evidence type="ECO:0000313" key="5">
    <source>
        <dbReference type="Proteomes" id="UP001140513"/>
    </source>
</evidence>
<sequence>MSYNLPTMTAATRDMDKEREREKDHRRRPPTSSPIDTEPASVAPAFKHMKSNTPDLSRATTAIDDDATQLASTSHQRFVLTDNVAARYLEEDAATQVLSRREKLEGYEIYLVEQWACSRIHPTFIITNYTGDPKDVVYGYVLSVPKDETQWSPQLRTYFRALDEFHARRRETSLGTIMVTNLSSFPSSLTIIPIPDGDLKKNREYFFVNENLKRLGCSGRTGIKLAPASGATQAKFHQLYRTSDKISLNSSVIELVKLCQVALVLFGKLEPEYADGLLCDVTEKAINDWWVEFGNEYYTVEPHDGVLGPTTVAALLGMLMGARNRLRAYNAPVSKDVFDIESTRRGISYFQKDQRIAKTRQLDRQTLERLRRATAKAASKESWAVPRAFKGAVAELGGKGGEMVMGMVGAGEKAGIADIETTDIDRFVELVSGERAKWLWHGKPRKTGSGDMFSRLPREERSPSPEDRGSTHIAGLIKRESTLEGHSFSARDSRDVKRTDSHLTVDSYDKEKDPNSKRAAIKRATERIETGSGFHRIKDVVGRRNHQPKPSKDESHRDSLHLQHTKSDLWHPDSQSANGNTTPKITESKQNHNLRREALVARRTVSNHGPTITKALTETPTASASNLDLSRMSRFQLDGAHESTATTAADNQNASKPHTAEPSIAGSIYHGIDLNDKLPIDETQDIPPLLRRTQSSDQLDPYHRTHRNDDWWPRHLSFSIAEESVLRWKNAVALDPINPDQKQELPEALATTTLVSEEAKRLHHKLALLSSLDAQWATSHISTITSLDSAAEQDAMQLDTLYYPALESYQSLREDAHEIISGNRAILQEQVRDLTMLSDKLDYEVGSLRSKVDDVEDGVEELERLVESLESRVDEVEGVLGGHKEGWLGWALRMVTGL</sequence>
<feature type="compositionally biased region" description="Polar residues" evidence="2">
    <location>
        <begin position="573"/>
        <end position="585"/>
    </location>
</feature>
<comment type="caution">
    <text evidence="4">The sequence shown here is derived from an EMBL/GenBank/DDBJ whole genome shotgun (WGS) entry which is preliminary data.</text>
</comment>
<dbReference type="AlphaFoldDB" id="A0A9W8XUX7"/>
<feature type="compositionally biased region" description="Polar residues" evidence="2">
    <location>
        <begin position="1"/>
        <end position="10"/>
    </location>
</feature>
<feature type="compositionally biased region" description="Basic and acidic residues" evidence="2">
    <location>
        <begin position="550"/>
        <end position="571"/>
    </location>
</feature>
<keyword evidence="1" id="KW-0175">Coiled coil</keyword>
<keyword evidence="5" id="KW-1185">Reference proteome</keyword>
<dbReference type="Pfam" id="PF25995">
    <property type="entry name" value="STB6_N"/>
    <property type="match status" value="1"/>
</dbReference>
<feature type="compositionally biased region" description="Basic and acidic residues" evidence="2">
    <location>
        <begin position="456"/>
        <end position="470"/>
    </location>
</feature>
<dbReference type="Proteomes" id="UP001140513">
    <property type="component" value="Unassembled WGS sequence"/>
</dbReference>
<feature type="compositionally biased region" description="Basic and acidic residues" evidence="2">
    <location>
        <begin position="13"/>
        <end position="23"/>
    </location>
</feature>
<evidence type="ECO:0000313" key="4">
    <source>
        <dbReference type="EMBL" id="KAJ4358263.1"/>
    </source>
</evidence>
<reference evidence="4" key="1">
    <citation type="submission" date="2022-10" db="EMBL/GenBank/DDBJ databases">
        <title>Tapping the CABI collections for fungal endophytes: first genome assemblies for Collariella, Neodidymelliopsis, Ascochyta clinopodiicola, Didymella pomorum, Didymosphaeria variabile, Neocosmospora piperis and Neocucurbitaria cava.</title>
        <authorList>
            <person name="Hill R."/>
        </authorList>
    </citation>
    <scope>NUCLEOTIDE SEQUENCE</scope>
    <source>
        <strain evidence="4">IMI 356815</strain>
    </source>
</reference>
<dbReference type="InterPro" id="IPR038919">
    <property type="entry name" value="STB2/STB2"/>
</dbReference>
<dbReference type="PANTHER" id="PTHR31011:SF2">
    <property type="entry name" value="PROTEIN STB2-RELATED"/>
    <property type="match status" value="1"/>
</dbReference>
<feature type="domain" description="STB6-like N-terminal" evidence="3">
    <location>
        <begin position="76"/>
        <end position="215"/>
    </location>
</feature>
<evidence type="ECO:0000259" key="3">
    <source>
        <dbReference type="Pfam" id="PF25995"/>
    </source>
</evidence>
<feature type="compositionally biased region" description="Polar residues" evidence="2">
    <location>
        <begin position="643"/>
        <end position="656"/>
    </location>
</feature>
<dbReference type="PANTHER" id="PTHR31011">
    <property type="entry name" value="PROTEIN STB2-RELATED"/>
    <property type="match status" value="1"/>
</dbReference>
<feature type="region of interest" description="Disordered" evidence="2">
    <location>
        <begin position="441"/>
        <end position="592"/>
    </location>
</feature>